<dbReference type="SFLD" id="SFLDF00027">
    <property type="entry name" value="p-type_atpase"/>
    <property type="match status" value="1"/>
</dbReference>
<dbReference type="PROSITE" id="PS00154">
    <property type="entry name" value="ATPASE_E1_E2"/>
    <property type="match status" value="1"/>
</dbReference>
<evidence type="ECO:0000259" key="20">
    <source>
        <dbReference type="PROSITE" id="PS50846"/>
    </source>
</evidence>
<dbReference type="InterPro" id="IPR036163">
    <property type="entry name" value="HMA_dom_sf"/>
</dbReference>
<keyword evidence="7 19" id="KW-0812">Transmembrane</keyword>
<accession>A0A2H0YSQ5</accession>
<dbReference type="EMBL" id="PEXW01000031">
    <property type="protein sequence ID" value="PIS40782.1"/>
    <property type="molecule type" value="Genomic_DNA"/>
</dbReference>
<evidence type="ECO:0000256" key="8">
    <source>
        <dbReference type="ARBA" id="ARBA00022723"/>
    </source>
</evidence>
<dbReference type="PANTHER" id="PTHR43520">
    <property type="entry name" value="ATP7, ISOFORM B"/>
    <property type="match status" value="1"/>
</dbReference>
<dbReference type="FunFam" id="3.40.50.1000:FF:000144">
    <property type="entry name" value="copper-transporting ATPase 1 isoform X2"/>
    <property type="match status" value="1"/>
</dbReference>
<comment type="caution">
    <text evidence="21">The sequence shown here is derived from an EMBL/GenBank/DDBJ whole genome shotgun (WGS) entry which is preliminary data.</text>
</comment>
<evidence type="ECO:0000313" key="21">
    <source>
        <dbReference type="EMBL" id="PIS40782.1"/>
    </source>
</evidence>
<dbReference type="Gene3D" id="3.30.70.100">
    <property type="match status" value="1"/>
</dbReference>
<keyword evidence="10" id="KW-0187">Copper transport</keyword>
<comment type="similarity">
    <text evidence="2 19">Belongs to the cation transport ATPase (P-type) (TC 3.A.3) family. Type IB subfamily.</text>
</comment>
<keyword evidence="9 19" id="KW-0547">Nucleotide-binding</keyword>
<name>A0A2H0YSQ5_9BACT</name>
<dbReference type="GO" id="GO:0005507">
    <property type="term" value="F:copper ion binding"/>
    <property type="evidence" value="ECO:0007669"/>
    <property type="project" value="TreeGrafter"/>
</dbReference>
<dbReference type="Gene3D" id="3.40.50.1000">
    <property type="entry name" value="HAD superfamily/HAD-like"/>
    <property type="match status" value="1"/>
</dbReference>
<evidence type="ECO:0000256" key="13">
    <source>
        <dbReference type="ARBA" id="ARBA00022967"/>
    </source>
</evidence>
<evidence type="ECO:0000313" key="22">
    <source>
        <dbReference type="Proteomes" id="UP000236845"/>
    </source>
</evidence>
<keyword evidence="14 19" id="KW-1133">Transmembrane helix</keyword>
<feature type="transmembrane region" description="Helical" evidence="19">
    <location>
        <begin position="186"/>
        <end position="204"/>
    </location>
</feature>
<evidence type="ECO:0000256" key="10">
    <source>
        <dbReference type="ARBA" id="ARBA00022796"/>
    </source>
</evidence>
<reference evidence="22" key="1">
    <citation type="submission" date="2017-09" db="EMBL/GenBank/DDBJ databases">
        <title>Depth-based differentiation of microbial function through sediment-hosted aquifers and enrichment of novel symbionts in the deep terrestrial subsurface.</title>
        <authorList>
            <person name="Probst A.J."/>
            <person name="Ladd B."/>
            <person name="Jarett J.K."/>
            <person name="Geller-Mcgrath D.E."/>
            <person name="Sieber C.M.K."/>
            <person name="Emerson J.B."/>
            <person name="Anantharaman K."/>
            <person name="Thomas B.C."/>
            <person name="Malmstrom R."/>
            <person name="Stieglmeier M."/>
            <person name="Klingl A."/>
            <person name="Woyke T."/>
            <person name="Ryan C.M."/>
            <person name="Banfield J.F."/>
        </authorList>
    </citation>
    <scope>NUCLEOTIDE SEQUENCE [LARGE SCALE GENOMIC DNA]</scope>
</reference>
<dbReference type="GO" id="GO:0043682">
    <property type="term" value="F:P-type divalent copper transporter activity"/>
    <property type="evidence" value="ECO:0007669"/>
    <property type="project" value="TreeGrafter"/>
</dbReference>
<evidence type="ECO:0000256" key="4">
    <source>
        <dbReference type="ARBA" id="ARBA00022448"/>
    </source>
</evidence>
<evidence type="ECO:0000256" key="6">
    <source>
        <dbReference type="ARBA" id="ARBA00022553"/>
    </source>
</evidence>
<dbReference type="PRINTS" id="PR00942">
    <property type="entry name" value="CUATPASEI"/>
</dbReference>
<proteinExistence type="inferred from homology"/>
<keyword evidence="16" id="KW-0406">Ion transport</keyword>
<comment type="subcellular location">
    <subcellularLocation>
        <location evidence="1">Cell membrane</location>
        <topology evidence="1">Multi-pass membrane protein</topology>
    </subcellularLocation>
</comment>
<keyword evidence="13" id="KW-1278">Translocase</keyword>
<evidence type="ECO:0000256" key="19">
    <source>
        <dbReference type="RuleBase" id="RU362081"/>
    </source>
</evidence>
<feature type="domain" description="HMA" evidence="20">
    <location>
        <begin position="2"/>
        <end position="68"/>
    </location>
</feature>
<dbReference type="InterPro" id="IPR036412">
    <property type="entry name" value="HAD-like_sf"/>
</dbReference>
<dbReference type="SUPFAM" id="SSF81665">
    <property type="entry name" value="Calcium ATPase, transmembrane domain M"/>
    <property type="match status" value="1"/>
</dbReference>
<dbReference type="NCBIfam" id="TIGR01494">
    <property type="entry name" value="ATPase_P-type"/>
    <property type="match status" value="1"/>
</dbReference>
<dbReference type="NCBIfam" id="TIGR01525">
    <property type="entry name" value="ATPase-IB_hvy"/>
    <property type="match status" value="1"/>
</dbReference>
<dbReference type="PRINTS" id="PR00119">
    <property type="entry name" value="CATATPASE"/>
</dbReference>
<keyword evidence="15" id="KW-0186">Copper</keyword>
<dbReference type="AlphaFoldDB" id="A0A2H0YSQ5"/>
<dbReference type="SFLD" id="SFLDG00002">
    <property type="entry name" value="C1.7:_P-type_atpase_like"/>
    <property type="match status" value="1"/>
</dbReference>
<sequence length="737" mass="79257">METCTLSLKGMHCSSCSQLIEMALRKTPGVLSASVNVGTERAFVEYDPKVVKVSALEEAVKKIGYGAEKYESAAGAGQSREKERREEEIKKIKSKFFFSVALSIPLVIISMGMFVIKEIEDIPGRAWMQLILAAPIEFYAGWQFFKGFWGALRARTANMDSLIAIGTSAAFLYSLVVTLGLVEGELYYEIAALLITFVLLGKWLEARAKGKASEAISALAKLQAKSAIIIRDDKEVEIPIEQVQVNDIVVVKPGQKIPVDGIVIDGHSSVDESMVTGESIPVEKQKGDKVIGATINSTGVFTFRAIKVGSETLIAGIIKLVEDAQASKAPIQRFADKVSAYFVPTVIALALITFVTWFFIIGNAFVPSMLAFIAVLVIACPCALGLATPTAIITGTGLGAKMGILIKGGEALEAARKIDVVVFDKTGTLTFGKPTLADILVFDKKYSSEKVLQIAASVEKNSEHPLASAIVKAAQDKKIEFLKINNFSSVSGKGVQAEVNNQMIILGNRAMLENSKLNFSNFEEKISNLEKQGKTVMTLVVNDQIIGALAVADLPKPEAKQAITNLKKMKIKTFLITGDNQRTAKAVAVEVGIENFVAEVLPQNKAEEVKKLQAGGMKVSFVGDGINDAPALAQANLGIAMGTGTDVALETGQIVLVKGNLMDVVRAIRLSQATFRKIVQNLFWALIYNIAGIPIAAGVFAFAGITLRPEFAGLAMALSSVSVVSNSLLLRRWQFKL</sequence>
<organism evidence="21 22">
    <name type="scientific">Candidatus Kerfeldbacteria bacterium CG08_land_8_20_14_0_20_43_14</name>
    <dbReference type="NCBI Taxonomy" id="2014246"/>
    <lineage>
        <taxon>Bacteria</taxon>
        <taxon>Candidatus Kerfeldiibacteriota</taxon>
    </lineage>
</organism>
<evidence type="ECO:0000256" key="15">
    <source>
        <dbReference type="ARBA" id="ARBA00023008"/>
    </source>
</evidence>
<dbReference type="Proteomes" id="UP000236845">
    <property type="component" value="Unassembled WGS sequence"/>
</dbReference>
<dbReference type="GO" id="GO:0005524">
    <property type="term" value="F:ATP binding"/>
    <property type="evidence" value="ECO:0007669"/>
    <property type="project" value="UniProtKB-UniRule"/>
</dbReference>
<evidence type="ECO:0000256" key="5">
    <source>
        <dbReference type="ARBA" id="ARBA00022475"/>
    </source>
</evidence>
<dbReference type="Gene3D" id="2.70.150.10">
    <property type="entry name" value="Calcium-transporting ATPase, cytoplasmic transduction domain A"/>
    <property type="match status" value="1"/>
</dbReference>
<evidence type="ECO:0000256" key="7">
    <source>
        <dbReference type="ARBA" id="ARBA00022692"/>
    </source>
</evidence>
<dbReference type="SUPFAM" id="SSF81653">
    <property type="entry name" value="Calcium ATPase, transduction domain A"/>
    <property type="match status" value="1"/>
</dbReference>
<feature type="transmembrane region" description="Helical" evidence="19">
    <location>
        <begin position="128"/>
        <end position="149"/>
    </location>
</feature>
<dbReference type="InterPro" id="IPR008250">
    <property type="entry name" value="ATPase_P-typ_transduc_dom_A_sf"/>
</dbReference>
<evidence type="ECO:0000256" key="2">
    <source>
        <dbReference type="ARBA" id="ARBA00006024"/>
    </source>
</evidence>
<evidence type="ECO:0000256" key="3">
    <source>
        <dbReference type="ARBA" id="ARBA00012517"/>
    </source>
</evidence>
<evidence type="ECO:0000256" key="14">
    <source>
        <dbReference type="ARBA" id="ARBA00022989"/>
    </source>
</evidence>
<evidence type="ECO:0000256" key="9">
    <source>
        <dbReference type="ARBA" id="ARBA00022741"/>
    </source>
</evidence>
<comment type="catalytic activity">
    <reaction evidence="18">
        <text>Cu(+)(in) + ATP + H2O = Cu(+)(out) + ADP + phosphate + H(+)</text>
        <dbReference type="Rhea" id="RHEA:25792"/>
        <dbReference type="ChEBI" id="CHEBI:15377"/>
        <dbReference type="ChEBI" id="CHEBI:15378"/>
        <dbReference type="ChEBI" id="CHEBI:30616"/>
        <dbReference type="ChEBI" id="CHEBI:43474"/>
        <dbReference type="ChEBI" id="CHEBI:49552"/>
        <dbReference type="ChEBI" id="CHEBI:456216"/>
        <dbReference type="EC" id="7.2.2.8"/>
    </reaction>
</comment>
<feature type="transmembrane region" description="Helical" evidence="19">
    <location>
        <begin position="711"/>
        <end position="730"/>
    </location>
</feature>
<evidence type="ECO:0000256" key="17">
    <source>
        <dbReference type="ARBA" id="ARBA00023136"/>
    </source>
</evidence>
<evidence type="ECO:0000256" key="12">
    <source>
        <dbReference type="ARBA" id="ARBA00022842"/>
    </source>
</evidence>
<dbReference type="Pfam" id="PF00122">
    <property type="entry name" value="E1-E2_ATPase"/>
    <property type="match status" value="1"/>
</dbReference>
<keyword evidence="17 19" id="KW-0472">Membrane</keyword>
<evidence type="ECO:0000256" key="11">
    <source>
        <dbReference type="ARBA" id="ARBA00022840"/>
    </source>
</evidence>
<dbReference type="InterPro" id="IPR023299">
    <property type="entry name" value="ATPase_P-typ_cyto_dom_N"/>
</dbReference>
<feature type="transmembrane region" description="Helical" evidence="19">
    <location>
        <begin position="96"/>
        <end position="116"/>
    </location>
</feature>
<dbReference type="GO" id="GO:0140581">
    <property type="term" value="F:P-type monovalent copper transporter activity"/>
    <property type="evidence" value="ECO:0007669"/>
    <property type="project" value="UniProtKB-EC"/>
</dbReference>
<keyword evidence="4" id="KW-0813">Transport</keyword>
<protein>
    <recommendedName>
        <fullName evidence="3">P-type Cu(+) transporter</fullName>
        <ecNumber evidence="3">7.2.2.8</ecNumber>
    </recommendedName>
</protein>
<feature type="transmembrane region" description="Helical" evidence="19">
    <location>
        <begin position="682"/>
        <end position="705"/>
    </location>
</feature>
<feature type="transmembrane region" description="Helical" evidence="19">
    <location>
        <begin position="338"/>
        <end position="360"/>
    </location>
</feature>
<dbReference type="PROSITE" id="PS50846">
    <property type="entry name" value="HMA_2"/>
    <property type="match status" value="1"/>
</dbReference>
<dbReference type="FunFam" id="3.30.70.100:FF:000005">
    <property type="entry name" value="Copper-exporting P-type ATPase A"/>
    <property type="match status" value="1"/>
</dbReference>
<dbReference type="InterPro" id="IPR006121">
    <property type="entry name" value="HMA_dom"/>
</dbReference>
<dbReference type="GO" id="GO:0005886">
    <property type="term" value="C:plasma membrane"/>
    <property type="evidence" value="ECO:0007669"/>
    <property type="project" value="UniProtKB-SubCell"/>
</dbReference>
<dbReference type="GO" id="GO:0016887">
    <property type="term" value="F:ATP hydrolysis activity"/>
    <property type="evidence" value="ECO:0007669"/>
    <property type="project" value="InterPro"/>
</dbReference>
<keyword evidence="8 19" id="KW-0479">Metal-binding</keyword>
<dbReference type="FunFam" id="2.70.150.10:FF:000002">
    <property type="entry name" value="Copper-transporting ATPase 1, putative"/>
    <property type="match status" value="1"/>
</dbReference>
<gene>
    <name evidence="21" type="ORF">COT26_01515</name>
</gene>
<feature type="transmembrane region" description="Helical" evidence="19">
    <location>
        <begin position="366"/>
        <end position="387"/>
    </location>
</feature>
<dbReference type="SUPFAM" id="SSF55008">
    <property type="entry name" value="HMA, heavy metal-associated domain"/>
    <property type="match status" value="1"/>
</dbReference>
<dbReference type="SUPFAM" id="SSF56784">
    <property type="entry name" value="HAD-like"/>
    <property type="match status" value="1"/>
</dbReference>
<dbReference type="PROSITE" id="PS01047">
    <property type="entry name" value="HMA_1"/>
    <property type="match status" value="1"/>
</dbReference>
<dbReference type="PANTHER" id="PTHR43520:SF8">
    <property type="entry name" value="P-TYPE CU(+) TRANSPORTER"/>
    <property type="match status" value="1"/>
</dbReference>
<keyword evidence="6" id="KW-0597">Phosphoprotein</keyword>
<dbReference type="InterPro" id="IPR059000">
    <property type="entry name" value="ATPase_P-type_domA"/>
</dbReference>
<dbReference type="Gene3D" id="3.40.1110.10">
    <property type="entry name" value="Calcium-transporting ATPase, cytoplasmic domain N"/>
    <property type="match status" value="2"/>
</dbReference>
<dbReference type="Pfam" id="PF00403">
    <property type="entry name" value="HMA"/>
    <property type="match status" value="1"/>
</dbReference>
<dbReference type="CDD" id="cd00371">
    <property type="entry name" value="HMA"/>
    <property type="match status" value="1"/>
</dbReference>
<keyword evidence="5 19" id="KW-1003">Cell membrane</keyword>
<keyword evidence="12" id="KW-0460">Magnesium</keyword>
<dbReference type="PRINTS" id="PR00943">
    <property type="entry name" value="CUATPASE"/>
</dbReference>
<dbReference type="InterPro" id="IPR023214">
    <property type="entry name" value="HAD_sf"/>
</dbReference>
<dbReference type="EC" id="7.2.2.8" evidence="3"/>
<dbReference type="GO" id="GO:0055070">
    <property type="term" value="P:copper ion homeostasis"/>
    <property type="evidence" value="ECO:0007669"/>
    <property type="project" value="TreeGrafter"/>
</dbReference>
<dbReference type="SFLD" id="SFLDS00003">
    <property type="entry name" value="Haloacid_Dehalogenase"/>
    <property type="match status" value="1"/>
</dbReference>
<dbReference type="InterPro" id="IPR017969">
    <property type="entry name" value="Heavy-metal-associated_CS"/>
</dbReference>
<feature type="transmembrane region" description="Helical" evidence="19">
    <location>
        <begin position="161"/>
        <end position="180"/>
    </location>
</feature>
<dbReference type="Pfam" id="PF00702">
    <property type="entry name" value="Hydrolase"/>
    <property type="match status" value="1"/>
</dbReference>
<dbReference type="InterPro" id="IPR001757">
    <property type="entry name" value="P_typ_ATPase"/>
</dbReference>
<dbReference type="CDD" id="cd02094">
    <property type="entry name" value="P-type_ATPase_Cu-like"/>
    <property type="match status" value="1"/>
</dbReference>
<dbReference type="InterPro" id="IPR027256">
    <property type="entry name" value="P-typ_ATPase_IB"/>
</dbReference>
<dbReference type="InterPro" id="IPR044492">
    <property type="entry name" value="P_typ_ATPase_HD_dom"/>
</dbReference>
<evidence type="ECO:0000256" key="16">
    <source>
        <dbReference type="ARBA" id="ARBA00023065"/>
    </source>
</evidence>
<dbReference type="NCBIfam" id="TIGR01511">
    <property type="entry name" value="ATPase-IB1_Cu"/>
    <property type="match status" value="1"/>
</dbReference>
<dbReference type="InterPro" id="IPR023298">
    <property type="entry name" value="ATPase_P-typ_TM_dom_sf"/>
</dbReference>
<keyword evidence="11 19" id="KW-0067">ATP-binding</keyword>
<evidence type="ECO:0000256" key="1">
    <source>
        <dbReference type="ARBA" id="ARBA00004651"/>
    </source>
</evidence>
<evidence type="ECO:0000256" key="18">
    <source>
        <dbReference type="ARBA" id="ARBA00049289"/>
    </source>
</evidence>
<dbReference type="InterPro" id="IPR018303">
    <property type="entry name" value="ATPase_P-typ_P_site"/>
</dbReference>